<reference evidence="2" key="2">
    <citation type="journal article" date="2017" name="Stand. Genomic Sci.">
        <title>Complete genome sequence of the sulfur-oxidizing chemolithoautotrophic Sulfurovum lithotrophicum 42BKTT.</title>
        <authorList>
            <person name="Jeon W."/>
            <person name="Priscilla L."/>
            <person name="Park G."/>
            <person name="Lee H."/>
            <person name="Lee N."/>
            <person name="Lee D."/>
            <person name="Kwon H."/>
            <person name="Ahn I."/>
            <person name="Lee C."/>
            <person name="Lee H."/>
            <person name="Ahn J."/>
        </authorList>
    </citation>
    <scope>NUCLEOTIDE SEQUENCE [LARGE SCALE GENOMIC DNA]</scope>
    <source>
        <strain evidence="2">ATCC BAA-797 / 42BKT</strain>
    </source>
</reference>
<dbReference type="EMBL" id="CP011308">
    <property type="protein sequence ID" value="AKF24269.1"/>
    <property type="molecule type" value="Genomic_DNA"/>
</dbReference>
<name>A0A7U4LZV9_9BACT</name>
<evidence type="ECO:0000313" key="1">
    <source>
        <dbReference type="EMBL" id="AKF24269.1"/>
    </source>
</evidence>
<gene>
    <name evidence="1" type="ORF">YH65_01810</name>
</gene>
<dbReference type="KEGG" id="slh:YH65_01810"/>
<evidence type="ECO:0000313" key="2">
    <source>
        <dbReference type="Proteomes" id="UP000034444"/>
    </source>
</evidence>
<dbReference type="RefSeq" id="WP_046550370.1">
    <property type="nucleotide sequence ID" value="NZ_CP011308.1"/>
</dbReference>
<organism evidence="1 2">
    <name type="scientific">Sulfurovum lithotrophicum</name>
    <dbReference type="NCBI Taxonomy" id="206403"/>
    <lineage>
        <taxon>Bacteria</taxon>
        <taxon>Pseudomonadati</taxon>
        <taxon>Campylobacterota</taxon>
        <taxon>Epsilonproteobacteria</taxon>
        <taxon>Campylobacterales</taxon>
        <taxon>Sulfurovaceae</taxon>
        <taxon>Sulfurovum</taxon>
    </lineage>
</organism>
<proteinExistence type="predicted"/>
<dbReference type="OrthoDB" id="5339711at2"/>
<reference evidence="1 2" key="1">
    <citation type="submission" date="2015-04" db="EMBL/GenBank/DDBJ databases">
        <title>Complete genome sequence of Sulfurovum lithotrophicum ATCC BAA-797T.</title>
        <authorList>
            <person name="Ahn J."/>
            <person name="Park G."/>
            <person name="Jeon W."/>
            <person name="Jang Y."/>
            <person name="Jang M."/>
            <person name="Lee H."/>
            <person name="Lee H."/>
        </authorList>
    </citation>
    <scope>NUCLEOTIDE SEQUENCE [LARGE SCALE GENOMIC DNA]</scope>
    <source>
        <strain evidence="2">ATCC BAA-797 / 42BKT</strain>
    </source>
</reference>
<dbReference type="AlphaFoldDB" id="A0A7U4LZV9"/>
<dbReference type="Proteomes" id="UP000034444">
    <property type="component" value="Chromosome"/>
</dbReference>
<accession>A0A7U4LZV9</accession>
<keyword evidence="2" id="KW-1185">Reference proteome</keyword>
<protein>
    <submittedName>
        <fullName evidence="1">Uncharacterized protein</fullName>
    </submittedName>
</protein>
<sequence length="126" mass="14245">MIIIGHPWIESSRFRKVFSKDDIEQSKSEEIVLLEPLVDSVELAKYCQSNDIPYAITVNSLNEALFANALDASFMICKEEEALLIQPIAEKYLFDTKVLVLIHEEKEIVKIARSGIDGVIFVEAIC</sequence>